<evidence type="ECO:0000256" key="4">
    <source>
        <dbReference type="ARBA" id="ARBA00022597"/>
    </source>
</evidence>
<evidence type="ECO:0000256" key="9">
    <source>
        <dbReference type="SAM" id="Phobius"/>
    </source>
</evidence>
<feature type="transmembrane region" description="Helical" evidence="9">
    <location>
        <begin position="97"/>
        <end position="115"/>
    </location>
</feature>
<evidence type="ECO:0000256" key="3">
    <source>
        <dbReference type="ARBA" id="ARBA00022475"/>
    </source>
</evidence>
<dbReference type="EMBL" id="JOJP01000001">
    <property type="protein sequence ID" value="KEI73335.1"/>
    <property type="molecule type" value="Genomic_DNA"/>
</dbReference>
<dbReference type="GO" id="GO:0005886">
    <property type="term" value="C:plasma membrane"/>
    <property type="evidence" value="ECO:0007669"/>
    <property type="project" value="UniProtKB-SubCell"/>
</dbReference>
<keyword evidence="8 9" id="KW-0472">Membrane</keyword>
<feature type="transmembrane region" description="Helical" evidence="9">
    <location>
        <begin position="169"/>
        <end position="191"/>
    </location>
</feature>
<reference evidence="10 11" key="1">
    <citation type="submission" date="2014-06" db="EMBL/GenBank/DDBJ databases">
        <title>Whole Genome Sequences of Three Symbiotic Endozoicomonas Bacteria.</title>
        <authorList>
            <person name="Neave M.J."/>
            <person name="Apprill A."/>
            <person name="Voolstra C.R."/>
        </authorList>
    </citation>
    <scope>NUCLEOTIDE SEQUENCE [LARGE SCALE GENOMIC DNA]</scope>
    <source>
        <strain evidence="10 11">DSM 22380</strain>
    </source>
</reference>
<feature type="transmembrane region" description="Helical" evidence="9">
    <location>
        <begin position="211"/>
        <end position="232"/>
    </location>
</feature>
<protein>
    <submittedName>
        <fullName evidence="10">PTS system N-acetylgalactosamine-specific transporter subunit IID</fullName>
    </submittedName>
</protein>
<evidence type="ECO:0000256" key="1">
    <source>
        <dbReference type="ARBA" id="ARBA00004651"/>
    </source>
</evidence>
<evidence type="ECO:0000256" key="5">
    <source>
        <dbReference type="ARBA" id="ARBA00022683"/>
    </source>
</evidence>
<proteinExistence type="predicted"/>
<comment type="caution">
    <text evidence="10">The sequence shown here is derived from an EMBL/GenBank/DDBJ whole genome shotgun (WGS) entry which is preliminary data.</text>
</comment>
<evidence type="ECO:0000256" key="2">
    <source>
        <dbReference type="ARBA" id="ARBA00022448"/>
    </source>
</evidence>
<keyword evidence="6 9" id="KW-0812">Transmembrane</keyword>
<dbReference type="PANTHER" id="PTHR32502">
    <property type="entry name" value="N-ACETYLGALACTOSAMINE PERMEASE II COMPONENT-RELATED"/>
    <property type="match status" value="1"/>
</dbReference>
<feature type="transmembrane region" description="Helical" evidence="9">
    <location>
        <begin position="277"/>
        <end position="295"/>
    </location>
</feature>
<keyword evidence="11" id="KW-1185">Reference proteome</keyword>
<dbReference type="STRING" id="305900.GV64_23775"/>
<evidence type="ECO:0000256" key="8">
    <source>
        <dbReference type="ARBA" id="ARBA00023136"/>
    </source>
</evidence>
<sequence length="296" mass="32358">MAFNSEAAMSAKAKRMLNKAQESSKLDVDEYQDQSPGEVLSRDDINRMAVRSLALQASFNYERMQAAGWLYGLNPALRKIHKNDTDMSRSMQLHMEFFNTHPFLVSFIMGVVLAMERSKERLSVIRAIKVAMMGPLGGIGDALFWLTLLPICAALGVSLAMEGSVLGPILFLVLFNAVHFGLRFGLAHYGYNAGSRAISALKEHTQKFSHAATIVGLTVVGGLIATFVRLQMTAVVEVGKASISLQEDLFDPIMPKLLPLAFTMMIFYFVKKGVSPLKIIGGIVTMGLAGSYFGVL</sequence>
<keyword evidence="7 9" id="KW-1133">Transmembrane helix</keyword>
<keyword evidence="4" id="KW-0762">Sugar transport</keyword>
<accession>A0A081KGQ9</accession>
<comment type="subcellular location">
    <subcellularLocation>
        <location evidence="1">Cell membrane</location>
        <topology evidence="1">Multi-pass membrane protein</topology>
    </subcellularLocation>
</comment>
<evidence type="ECO:0000313" key="11">
    <source>
        <dbReference type="Proteomes" id="UP000027997"/>
    </source>
</evidence>
<evidence type="ECO:0000256" key="6">
    <source>
        <dbReference type="ARBA" id="ARBA00022692"/>
    </source>
</evidence>
<dbReference type="PANTHER" id="PTHR32502:SF5">
    <property type="entry name" value="N-ACETYLGALACTOSAMINE PERMEASE IID COMPONENT-RELATED"/>
    <property type="match status" value="1"/>
</dbReference>
<evidence type="ECO:0000313" key="10">
    <source>
        <dbReference type="EMBL" id="KEI73335.1"/>
    </source>
</evidence>
<dbReference type="RefSeq" id="WP_020581874.1">
    <property type="nucleotide sequence ID" value="NZ_JOJP01000001.1"/>
</dbReference>
<dbReference type="Pfam" id="PF03613">
    <property type="entry name" value="EIID-AGA"/>
    <property type="match status" value="1"/>
</dbReference>
<dbReference type="InterPro" id="IPR050303">
    <property type="entry name" value="GatZ_KbaZ_carbometab"/>
</dbReference>
<keyword evidence="5" id="KW-0598">Phosphotransferase system</keyword>
<dbReference type="InterPro" id="IPR004704">
    <property type="entry name" value="PTS_IID_man"/>
</dbReference>
<keyword evidence="3" id="KW-1003">Cell membrane</keyword>
<gene>
    <name evidence="10" type="ORF">GV64_23775</name>
</gene>
<dbReference type="Proteomes" id="UP000027997">
    <property type="component" value="Unassembled WGS sequence"/>
</dbReference>
<dbReference type="GO" id="GO:0009401">
    <property type="term" value="P:phosphoenolpyruvate-dependent sugar phosphotransferase system"/>
    <property type="evidence" value="ECO:0007669"/>
    <property type="project" value="UniProtKB-KW"/>
</dbReference>
<evidence type="ECO:0000256" key="7">
    <source>
        <dbReference type="ARBA" id="ARBA00022989"/>
    </source>
</evidence>
<organism evidence="10 11">
    <name type="scientific">Endozoicomonas elysicola</name>
    <dbReference type="NCBI Taxonomy" id="305900"/>
    <lineage>
        <taxon>Bacteria</taxon>
        <taxon>Pseudomonadati</taxon>
        <taxon>Pseudomonadota</taxon>
        <taxon>Gammaproteobacteria</taxon>
        <taxon>Oceanospirillales</taxon>
        <taxon>Endozoicomonadaceae</taxon>
        <taxon>Endozoicomonas</taxon>
    </lineage>
</organism>
<name>A0A081KGQ9_9GAMM</name>
<dbReference type="eggNOG" id="COG3716">
    <property type="taxonomic scope" value="Bacteria"/>
</dbReference>
<dbReference type="AlphaFoldDB" id="A0A081KGQ9"/>
<keyword evidence="2" id="KW-0813">Transport</keyword>
<feature type="transmembrane region" description="Helical" evidence="9">
    <location>
        <begin position="136"/>
        <end position="157"/>
    </location>
</feature>
<dbReference type="PROSITE" id="PS51108">
    <property type="entry name" value="PTS_EIID"/>
    <property type="match status" value="1"/>
</dbReference>